<dbReference type="EC" id="2.7.11.1" evidence="9"/>
<evidence type="ECO:0000256" key="5">
    <source>
        <dbReference type="ARBA" id="ARBA00022777"/>
    </source>
</evidence>
<dbReference type="InterPro" id="IPR017441">
    <property type="entry name" value="Protein_kinase_ATP_BS"/>
</dbReference>
<evidence type="ECO:0000313" key="9">
    <source>
        <dbReference type="EMBL" id="QDU43753.1"/>
    </source>
</evidence>
<keyword evidence="6 7" id="KW-0067">ATP-binding</keyword>
<dbReference type="AlphaFoldDB" id="A0A517ZMP1"/>
<organism evidence="9 10">
    <name type="scientific">Symmachiella dynata</name>
    <dbReference type="NCBI Taxonomy" id="2527995"/>
    <lineage>
        <taxon>Bacteria</taxon>
        <taxon>Pseudomonadati</taxon>
        <taxon>Planctomycetota</taxon>
        <taxon>Planctomycetia</taxon>
        <taxon>Planctomycetales</taxon>
        <taxon>Planctomycetaceae</taxon>
        <taxon>Symmachiella</taxon>
    </lineage>
</organism>
<keyword evidence="4 7" id="KW-0547">Nucleotide-binding</keyword>
<dbReference type="SMART" id="SM00220">
    <property type="entry name" value="S_TKc"/>
    <property type="match status" value="1"/>
</dbReference>
<evidence type="ECO:0000256" key="3">
    <source>
        <dbReference type="ARBA" id="ARBA00022679"/>
    </source>
</evidence>
<keyword evidence="10" id="KW-1185">Reference proteome</keyword>
<accession>A0A517ZMP1</accession>
<dbReference type="RefSeq" id="WP_145376028.1">
    <property type="nucleotide sequence ID" value="NZ_CP036276.1"/>
</dbReference>
<dbReference type="GO" id="GO:0005524">
    <property type="term" value="F:ATP binding"/>
    <property type="evidence" value="ECO:0007669"/>
    <property type="project" value="UniProtKB-UniRule"/>
</dbReference>
<feature type="binding site" evidence="7">
    <location>
        <position position="109"/>
    </location>
    <ligand>
        <name>ATP</name>
        <dbReference type="ChEBI" id="CHEBI:30616"/>
    </ligand>
</feature>
<evidence type="ECO:0000259" key="8">
    <source>
        <dbReference type="PROSITE" id="PS50011"/>
    </source>
</evidence>
<dbReference type="Proteomes" id="UP000319383">
    <property type="component" value="Chromosome"/>
</dbReference>
<evidence type="ECO:0000256" key="7">
    <source>
        <dbReference type="PROSITE-ProRule" id="PRU10141"/>
    </source>
</evidence>
<dbReference type="GO" id="GO:0004674">
    <property type="term" value="F:protein serine/threonine kinase activity"/>
    <property type="evidence" value="ECO:0007669"/>
    <property type="project" value="UniProtKB-KW"/>
</dbReference>
<evidence type="ECO:0000256" key="6">
    <source>
        <dbReference type="ARBA" id="ARBA00022840"/>
    </source>
</evidence>
<reference evidence="9 10" key="1">
    <citation type="submission" date="2019-02" db="EMBL/GenBank/DDBJ databases">
        <title>Deep-cultivation of Planctomycetes and their phenomic and genomic characterization uncovers novel biology.</title>
        <authorList>
            <person name="Wiegand S."/>
            <person name="Jogler M."/>
            <person name="Boedeker C."/>
            <person name="Pinto D."/>
            <person name="Vollmers J."/>
            <person name="Rivas-Marin E."/>
            <person name="Kohn T."/>
            <person name="Peeters S.H."/>
            <person name="Heuer A."/>
            <person name="Rast P."/>
            <person name="Oberbeckmann S."/>
            <person name="Bunk B."/>
            <person name="Jeske O."/>
            <person name="Meyerdierks A."/>
            <person name="Storesund J.E."/>
            <person name="Kallscheuer N."/>
            <person name="Luecker S."/>
            <person name="Lage O.M."/>
            <person name="Pohl T."/>
            <person name="Merkel B.J."/>
            <person name="Hornburger P."/>
            <person name="Mueller R.-W."/>
            <person name="Bruemmer F."/>
            <person name="Labrenz M."/>
            <person name="Spormann A.M."/>
            <person name="Op den Camp H."/>
            <person name="Overmann J."/>
            <person name="Amann R."/>
            <person name="Jetten M.S.M."/>
            <person name="Mascher T."/>
            <person name="Medema M.H."/>
            <person name="Devos D.P."/>
            <person name="Kaster A.-K."/>
            <person name="Ovreas L."/>
            <person name="Rohde M."/>
            <person name="Galperin M.Y."/>
            <person name="Jogler C."/>
        </authorList>
    </citation>
    <scope>NUCLEOTIDE SEQUENCE [LARGE SCALE GENOMIC DNA]</scope>
    <source>
        <strain evidence="9 10">Mal52</strain>
    </source>
</reference>
<keyword evidence="1" id="KW-0723">Serine/threonine-protein kinase</keyword>
<name>A0A517ZMP1_9PLAN</name>
<keyword evidence="3 9" id="KW-0808">Transferase</keyword>
<keyword evidence="5 9" id="KW-0418">Kinase</keyword>
<dbReference type="PROSITE" id="PS00107">
    <property type="entry name" value="PROTEIN_KINASE_ATP"/>
    <property type="match status" value="1"/>
</dbReference>
<dbReference type="Gene3D" id="1.10.510.10">
    <property type="entry name" value="Transferase(Phosphotransferase) domain 1"/>
    <property type="match status" value="1"/>
</dbReference>
<dbReference type="InterPro" id="IPR000719">
    <property type="entry name" value="Prot_kinase_dom"/>
</dbReference>
<dbReference type="Gene3D" id="3.30.200.20">
    <property type="entry name" value="Phosphorylase Kinase, domain 1"/>
    <property type="match status" value="1"/>
</dbReference>
<dbReference type="InterPro" id="IPR011009">
    <property type="entry name" value="Kinase-like_dom_sf"/>
</dbReference>
<evidence type="ECO:0000256" key="4">
    <source>
        <dbReference type="ARBA" id="ARBA00022741"/>
    </source>
</evidence>
<dbReference type="KEGG" id="sdyn:Mal52_22290"/>
<dbReference type="PROSITE" id="PS50011">
    <property type="entry name" value="PROTEIN_KINASE_DOM"/>
    <property type="match status" value="1"/>
</dbReference>
<evidence type="ECO:0000313" key="10">
    <source>
        <dbReference type="Proteomes" id="UP000319383"/>
    </source>
</evidence>
<evidence type="ECO:0000256" key="2">
    <source>
        <dbReference type="ARBA" id="ARBA00022553"/>
    </source>
</evidence>
<evidence type="ECO:0000256" key="1">
    <source>
        <dbReference type="ARBA" id="ARBA00022527"/>
    </source>
</evidence>
<dbReference type="CDD" id="cd14014">
    <property type="entry name" value="STKc_PknB_like"/>
    <property type="match status" value="1"/>
</dbReference>
<gene>
    <name evidence="9" type="primary">prkC_4</name>
    <name evidence="9" type="ORF">Mal52_22290</name>
</gene>
<dbReference type="PROSITE" id="PS00108">
    <property type="entry name" value="PROTEIN_KINASE_ST"/>
    <property type="match status" value="1"/>
</dbReference>
<dbReference type="SUPFAM" id="SSF56112">
    <property type="entry name" value="Protein kinase-like (PK-like)"/>
    <property type="match status" value="1"/>
</dbReference>
<proteinExistence type="predicted"/>
<sequence>MNSITEQSDAAPNVVFCPGCNERLATVDGECTRCGAALPDIMGDQLQETLLIHDWHGNGTYYKEPSEEFDDLLGSALSVYELESLIGSGGMGRVYLAKHRDLDRYCALKILSPKSAEIDQDYVERFVNEGRATASLIHPNVVTIHAIGQENGFHFLEMEFIAGRSLQRLLRDEQRLTPIRATALATTIANGLATAHRAGIVHRDLKPDNILLNHQGIAKLADFGLAKRISTLRKFPKDLAGTPNFMAPELFHGEPASPASDVYALGVCYFLMLSGRLPYVAKSIDELMAQVATEALPNIRDFNPRVSLVMGEVLSLLLAKSPRNRPCDGIEAAQLLQAVLGQTRDLESLLTDAFLNDPSIRWTRQDLRYRIDHELPDGRRQVLFVEPSDHHAGECLLLIYSICCPADPEFFETALRLNSQIPHGSLAIREVDGREMFVMVNSHLRSTVDVEEIRRSILEVSTRADEIENRLTGEDHH</sequence>
<dbReference type="InterPro" id="IPR008271">
    <property type="entry name" value="Ser/Thr_kinase_AS"/>
</dbReference>
<dbReference type="Pfam" id="PF00069">
    <property type="entry name" value="Pkinase"/>
    <property type="match status" value="1"/>
</dbReference>
<protein>
    <submittedName>
        <fullName evidence="9">Serine/threonine-protein kinase PrkC</fullName>
        <ecNumber evidence="9">2.7.11.1</ecNumber>
    </submittedName>
</protein>
<dbReference type="Gene3D" id="3.30.1460.10">
    <property type="match status" value="1"/>
</dbReference>
<dbReference type="EMBL" id="CP036276">
    <property type="protein sequence ID" value="QDU43753.1"/>
    <property type="molecule type" value="Genomic_DNA"/>
</dbReference>
<keyword evidence="2" id="KW-0597">Phosphoprotein</keyword>
<feature type="domain" description="Protein kinase" evidence="8">
    <location>
        <begin position="80"/>
        <end position="376"/>
    </location>
</feature>
<dbReference type="PANTHER" id="PTHR24351">
    <property type="entry name" value="RIBOSOMAL PROTEIN S6 KINASE"/>
    <property type="match status" value="1"/>
</dbReference>